<dbReference type="PANTHER" id="PTHR11558">
    <property type="entry name" value="SPERMIDINE/SPERMINE SYNTHASE"/>
    <property type="match status" value="1"/>
</dbReference>
<protein>
    <recommendedName>
        <fullName evidence="5">PABS domain-containing protein</fullName>
    </recommendedName>
</protein>
<keyword evidence="3" id="KW-0620">Polyamine biosynthesis</keyword>
<dbReference type="Pfam" id="PF01564">
    <property type="entry name" value="Spermine_synth"/>
    <property type="match status" value="1"/>
</dbReference>
<sequence>MPLLDLLEKYGRMLVLDGAIQLTERDEASYQEMLAFLPLNSHPNPEKVLVIGGGDGGILREVAKHPAVKEIVMCEIDDHVVAACKEHIPSLASGFSDPRVTLHFGDGMEFLGSHAGKFDVIITDASDPVVPDDDEAGKDGPAATLFNDAFYARLHEKLNPEGVLACQVGESMWLHKDLIKGLMKKSRELYPVVEYAYTCTPSYPCGQIGFILCSKNPTLNLRVPVTKWTSEEVKRLKLKYYNTDIHSASFVLPTFMTEFLSSD</sequence>
<feature type="active site" description="Proton acceptor" evidence="3">
    <location>
        <position position="124"/>
    </location>
</feature>
<dbReference type="FunFam" id="3.40.50.150:FF:000013">
    <property type="entry name" value="Spermidine synthase"/>
    <property type="match status" value="1"/>
</dbReference>
<dbReference type="NCBIfam" id="TIGR00417">
    <property type="entry name" value="speE"/>
    <property type="match status" value="1"/>
</dbReference>
<reference evidence="6" key="2">
    <citation type="journal article" date="2018" name="Environ. Sci. Technol.">
        <title>The Toxicogenome of Hyalella azteca: A Model for Sediment Ecotoxicology and Evolutionary Toxicology.</title>
        <authorList>
            <person name="Poynton H.C."/>
            <person name="Hasenbein S."/>
            <person name="Benoit J.B."/>
            <person name="Sepulveda M.S."/>
            <person name="Poelchau M.F."/>
            <person name="Hughes D.S.T."/>
            <person name="Murali S.C."/>
            <person name="Chen S."/>
            <person name="Glastad K.M."/>
            <person name="Goodisman M.A.D."/>
            <person name="Werren J.H."/>
            <person name="Vineis J.H."/>
            <person name="Bowen J.L."/>
            <person name="Friedrich M."/>
            <person name="Jones J."/>
            <person name="Robertson H.M."/>
            <person name="Feyereisen R."/>
            <person name="Mechler-Hickson A."/>
            <person name="Mathers N."/>
            <person name="Lee C.E."/>
            <person name="Colbourne J.K."/>
            <person name="Biales A."/>
            <person name="Johnston J.S."/>
            <person name="Wellborn G.A."/>
            <person name="Rosendale A.J."/>
            <person name="Cridge A.G."/>
            <person name="Munoz-Torres M.C."/>
            <person name="Bain P.A."/>
            <person name="Manny A.R."/>
            <person name="Major K.M."/>
            <person name="Lambert F.N."/>
            <person name="Vulpe C.D."/>
            <person name="Tuck P."/>
            <person name="Blalock B.J."/>
            <person name="Lin Y.Y."/>
            <person name="Smith M.E."/>
            <person name="Ochoa-Acuna H."/>
            <person name="Chen M.M."/>
            <person name="Childers C.P."/>
            <person name="Qu J."/>
            <person name="Dugan S."/>
            <person name="Lee S.L."/>
            <person name="Chao H."/>
            <person name="Dinh H."/>
            <person name="Han Y."/>
            <person name="Doddapaneni H."/>
            <person name="Worley K.C."/>
            <person name="Muzny D.M."/>
            <person name="Gibbs R.A."/>
            <person name="Richards S."/>
        </authorList>
    </citation>
    <scope>NUCLEOTIDE SEQUENCE</scope>
    <source>
        <strain evidence="6">HAZT.00-mixed</strain>
        <tissue evidence="6">Whole organism</tissue>
    </source>
</reference>
<evidence type="ECO:0000256" key="1">
    <source>
        <dbReference type="ARBA" id="ARBA00007867"/>
    </source>
</evidence>
<dbReference type="PROSITE" id="PS01330">
    <property type="entry name" value="PABS_1"/>
    <property type="match status" value="1"/>
</dbReference>
<dbReference type="PROSITE" id="PS51006">
    <property type="entry name" value="PABS_2"/>
    <property type="match status" value="1"/>
</dbReference>
<accession>A0A6A0GXN4</accession>
<dbReference type="Gene3D" id="3.40.50.150">
    <property type="entry name" value="Vaccinia Virus protein VP39"/>
    <property type="match status" value="1"/>
</dbReference>
<evidence type="ECO:0000256" key="4">
    <source>
        <dbReference type="RuleBase" id="RU003836"/>
    </source>
</evidence>
<name>A0A6A0GXN4_HYAAZ</name>
<gene>
    <name evidence="6" type="ORF">HAZT_HAZT005750</name>
</gene>
<dbReference type="GO" id="GO:0008295">
    <property type="term" value="P:spermidine biosynthetic process"/>
    <property type="evidence" value="ECO:0007669"/>
    <property type="project" value="TreeGrafter"/>
</dbReference>
<dbReference type="HAMAP" id="MF_00198">
    <property type="entry name" value="Spermidine_synth"/>
    <property type="match status" value="1"/>
</dbReference>
<dbReference type="AlphaFoldDB" id="A0A6A0GXN4"/>
<dbReference type="CDD" id="cd02440">
    <property type="entry name" value="AdoMet_MTases"/>
    <property type="match status" value="1"/>
</dbReference>
<dbReference type="GO" id="GO:0005829">
    <property type="term" value="C:cytosol"/>
    <property type="evidence" value="ECO:0007669"/>
    <property type="project" value="TreeGrafter"/>
</dbReference>
<dbReference type="InterPro" id="IPR029063">
    <property type="entry name" value="SAM-dependent_MTases_sf"/>
</dbReference>
<dbReference type="PANTHER" id="PTHR11558:SF11">
    <property type="entry name" value="SPERMIDINE SYNTHASE"/>
    <property type="match status" value="1"/>
</dbReference>
<dbReference type="OrthoDB" id="38125at2759"/>
<evidence type="ECO:0000259" key="5">
    <source>
        <dbReference type="PROSITE" id="PS51006"/>
    </source>
</evidence>
<dbReference type="GO" id="GO:0004766">
    <property type="term" value="F:spermidine synthase activity"/>
    <property type="evidence" value="ECO:0007669"/>
    <property type="project" value="TreeGrafter"/>
</dbReference>
<dbReference type="Proteomes" id="UP000711488">
    <property type="component" value="Unassembled WGS sequence"/>
</dbReference>
<dbReference type="SUPFAM" id="SSF53335">
    <property type="entry name" value="S-adenosyl-L-methionine-dependent methyltransferases"/>
    <property type="match status" value="1"/>
</dbReference>
<evidence type="ECO:0000256" key="3">
    <source>
        <dbReference type="PROSITE-ProRule" id="PRU00354"/>
    </source>
</evidence>
<dbReference type="NCBIfam" id="NF002010">
    <property type="entry name" value="PRK00811.1"/>
    <property type="match status" value="1"/>
</dbReference>
<dbReference type="InterPro" id="IPR001045">
    <property type="entry name" value="Spermi_synthase"/>
</dbReference>
<evidence type="ECO:0000313" key="6">
    <source>
        <dbReference type="EMBL" id="KAA0192213.1"/>
    </source>
</evidence>
<dbReference type="EMBL" id="JQDR03011784">
    <property type="protein sequence ID" value="KAA0192213.1"/>
    <property type="molecule type" value="Genomic_DNA"/>
</dbReference>
<feature type="domain" description="PABS" evidence="5">
    <location>
        <begin position="1"/>
        <end position="215"/>
    </location>
</feature>
<evidence type="ECO:0000256" key="2">
    <source>
        <dbReference type="ARBA" id="ARBA00022679"/>
    </source>
</evidence>
<comment type="caution">
    <text evidence="6">The sequence shown here is derived from an EMBL/GenBank/DDBJ whole genome shotgun (WGS) entry which is preliminary data.</text>
</comment>
<dbReference type="InterPro" id="IPR030373">
    <property type="entry name" value="PABS_CS"/>
</dbReference>
<reference evidence="6" key="3">
    <citation type="submission" date="2019-06" db="EMBL/GenBank/DDBJ databases">
        <authorList>
            <person name="Poynton C."/>
            <person name="Hasenbein S."/>
            <person name="Benoit J.B."/>
            <person name="Sepulveda M.S."/>
            <person name="Poelchau M.F."/>
            <person name="Murali S.C."/>
            <person name="Chen S."/>
            <person name="Glastad K.M."/>
            <person name="Werren J.H."/>
            <person name="Vineis J.H."/>
            <person name="Bowen J.L."/>
            <person name="Friedrich M."/>
            <person name="Jones J."/>
            <person name="Robertson H.M."/>
            <person name="Feyereisen R."/>
            <person name="Mechler-Hickson A."/>
            <person name="Mathers N."/>
            <person name="Lee C.E."/>
            <person name="Colbourne J.K."/>
            <person name="Biales A."/>
            <person name="Johnston J.S."/>
            <person name="Wellborn G.A."/>
            <person name="Rosendale A.J."/>
            <person name="Cridge A.G."/>
            <person name="Munoz-Torres M.C."/>
            <person name="Bain P.A."/>
            <person name="Manny A.R."/>
            <person name="Major K.M."/>
            <person name="Lambert F.N."/>
            <person name="Vulpe C.D."/>
            <person name="Tuck P."/>
            <person name="Blalock B.J."/>
            <person name="Lin Y.-Y."/>
            <person name="Smith M.E."/>
            <person name="Ochoa-Acuna H."/>
            <person name="Chen M.-J.M."/>
            <person name="Childers C.P."/>
            <person name="Qu J."/>
            <person name="Dugan S."/>
            <person name="Lee S.L."/>
            <person name="Chao H."/>
            <person name="Dinh H."/>
            <person name="Han Y."/>
            <person name="Doddapaneni H."/>
            <person name="Worley K.C."/>
            <person name="Muzny D.M."/>
            <person name="Gibbs R.A."/>
            <person name="Richards S."/>
        </authorList>
    </citation>
    <scope>NUCLEOTIDE SEQUENCE</scope>
    <source>
        <strain evidence="6">HAZT.00-mixed</strain>
        <tissue evidence="6">Whole organism</tissue>
    </source>
</reference>
<dbReference type="InterPro" id="IPR030374">
    <property type="entry name" value="PABS"/>
</dbReference>
<comment type="similarity">
    <text evidence="1 4">Belongs to the spermidine/spermine synthase family.</text>
</comment>
<keyword evidence="2 3" id="KW-0808">Transferase</keyword>
<proteinExistence type="inferred from homology"/>
<reference evidence="6" key="1">
    <citation type="submission" date="2014-08" db="EMBL/GenBank/DDBJ databases">
        <authorList>
            <person name="Murali S."/>
            <person name="Richards S."/>
            <person name="Bandaranaike D."/>
            <person name="Bellair M."/>
            <person name="Blankenburg K."/>
            <person name="Chao H."/>
            <person name="Dinh H."/>
            <person name="Doddapaneni H."/>
            <person name="Dugan-Rocha S."/>
            <person name="Elkadiri S."/>
            <person name="Gnanaolivu R."/>
            <person name="Hughes D."/>
            <person name="Lee S."/>
            <person name="Li M."/>
            <person name="Ming W."/>
            <person name="Munidasa M."/>
            <person name="Muniz J."/>
            <person name="Nguyen L."/>
            <person name="Osuji N."/>
            <person name="Pu L.-L."/>
            <person name="Puazo M."/>
            <person name="Skinner E."/>
            <person name="Qu C."/>
            <person name="Quiroz J."/>
            <person name="Raj R."/>
            <person name="Weissenberger G."/>
            <person name="Xin Y."/>
            <person name="Zou X."/>
            <person name="Han Y."/>
            <person name="Worley K."/>
            <person name="Muzny D."/>
            <person name="Gibbs R."/>
        </authorList>
    </citation>
    <scope>NUCLEOTIDE SEQUENCE</scope>
    <source>
        <strain evidence="6">HAZT.00-mixed</strain>
        <tissue evidence="6">Whole organism</tissue>
    </source>
</reference>
<organism evidence="6">
    <name type="scientific">Hyalella azteca</name>
    <name type="common">Amphipod</name>
    <dbReference type="NCBI Taxonomy" id="294128"/>
    <lineage>
        <taxon>Eukaryota</taxon>
        <taxon>Metazoa</taxon>
        <taxon>Ecdysozoa</taxon>
        <taxon>Arthropoda</taxon>
        <taxon>Crustacea</taxon>
        <taxon>Multicrustacea</taxon>
        <taxon>Malacostraca</taxon>
        <taxon>Eumalacostraca</taxon>
        <taxon>Peracarida</taxon>
        <taxon>Amphipoda</taxon>
        <taxon>Senticaudata</taxon>
        <taxon>Talitrida</taxon>
        <taxon>Talitroidea</taxon>
        <taxon>Hyalellidae</taxon>
        <taxon>Hyalella</taxon>
    </lineage>
</organism>